<comment type="function">
    <text evidence="12 15">F(1)F(0) ATP synthase produces ATP from ADP in the presence of a proton or sodium gradient. F-type ATPases consist of two structural domains, F(1) containing the extramembraneous catalytic core and F(0) containing the membrane proton channel, linked together by a central stalk and a peripheral stalk. During catalysis, ATP synthesis in the catalytic domain of F(1) is coupled via a rotary mechanism of the central stalk subunits to proton translocation.</text>
</comment>
<evidence type="ECO:0000256" key="1">
    <source>
        <dbReference type="ARBA" id="ARBA00004377"/>
    </source>
</evidence>
<dbReference type="GO" id="GO:0045259">
    <property type="term" value="C:proton-transporting ATP synthase complex"/>
    <property type="evidence" value="ECO:0007669"/>
    <property type="project" value="UniProtKB-KW"/>
</dbReference>
<evidence type="ECO:0000256" key="14">
    <source>
        <dbReference type="ARBA" id="ARBA00025830"/>
    </source>
</evidence>
<evidence type="ECO:0000256" key="6">
    <source>
        <dbReference type="ARBA" id="ARBA00022692"/>
    </source>
</evidence>
<sequence length="181" mass="19009">MAQPTQATTEHAPASGHGGGFPPFKAETYGSQLIWLGLCFVVLYVMVAKLALPRMASILADRRARIDGDLAEAVRLKGEADAAVATYEKALADARNRAHTIASETRERLARESEAHRKSVEADLARQLTEAEKTIAAGKTAAMTNVRGIAVDAAGAIVAQLVGKAPSQAAAAAAVDHVLKR</sequence>
<reference evidence="17 18" key="1">
    <citation type="submission" date="2019-11" db="EMBL/GenBank/DDBJ databases">
        <title>Whole-genome sequence of Rhodoplanes serenus DSM 18633, type strain.</title>
        <authorList>
            <person name="Kyndt J.A."/>
            <person name="Meyer T.E."/>
        </authorList>
    </citation>
    <scope>NUCLEOTIDE SEQUENCE [LARGE SCALE GENOMIC DNA]</scope>
    <source>
        <strain evidence="17 18">DSM 18633</strain>
    </source>
</reference>
<evidence type="ECO:0000256" key="9">
    <source>
        <dbReference type="ARBA" id="ARBA00023065"/>
    </source>
</evidence>
<dbReference type="Pfam" id="PF00430">
    <property type="entry name" value="ATP-synt_B"/>
    <property type="match status" value="1"/>
</dbReference>
<evidence type="ECO:0000256" key="3">
    <source>
        <dbReference type="ARBA" id="ARBA00022448"/>
    </source>
</evidence>
<dbReference type="CDD" id="cd06503">
    <property type="entry name" value="ATP-synt_Fo_b"/>
    <property type="match status" value="1"/>
</dbReference>
<evidence type="ECO:0000256" key="13">
    <source>
        <dbReference type="ARBA" id="ARBA00025614"/>
    </source>
</evidence>
<comment type="caution">
    <text evidence="17">The sequence shown here is derived from an EMBL/GenBank/DDBJ whole genome shotgun (WGS) entry which is preliminary data.</text>
</comment>
<keyword evidence="9 15" id="KW-0406">Ion transport</keyword>
<dbReference type="GO" id="GO:0005886">
    <property type="term" value="C:plasma membrane"/>
    <property type="evidence" value="ECO:0007669"/>
    <property type="project" value="UniProtKB-SubCell"/>
</dbReference>
<dbReference type="InterPro" id="IPR002146">
    <property type="entry name" value="ATP_synth_b/b'su_bac/chlpt"/>
</dbReference>
<comment type="subcellular location">
    <subcellularLocation>
        <location evidence="1">Cell inner membrane</location>
        <topology evidence="1">Single-pass membrane protein</topology>
    </subcellularLocation>
    <subcellularLocation>
        <location evidence="15">Cell membrane</location>
        <topology evidence="15">Single-pass membrane protein</topology>
    </subcellularLocation>
</comment>
<dbReference type="InterPro" id="IPR050059">
    <property type="entry name" value="ATP_synthase_B_chain"/>
</dbReference>
<dbReference type="Proteomes" id="UP000438991">
    <property type="component" value="Unassembled WGS sequence"/>
</dbReference>
<evidence type="ECO:0000256" key="5">
    <source>
        <dbReference type="ARBA" id="ARBA00022547"/>
    </source>
</evidence>
<evidence type="ECO:0000256" key="15">
    <source>
        <dbReference type="HAMAP-Rule" id="MF_01398"/>
    </source>
</evidence>
<dbReference type="HAMAP" id="MF_01398">
    <property type="entry name" value="ATP_synth_b_bprime"/>
    <property type="match status" value="1"/>
</dbReference>
<dbReference type="EMBL" id="WNKV01000015">
    <property type="protein sequence ID" value="MTW18213.1"/>
    <property type="molecule type" value="Genomic_DNA"/>
</dbReference>
<proteinExistence type="inferred from homology"/>
<keyword evidence="6 15" id="KW-0812">Transmembrane</keyword>
<evidence type="ECO:0000313" key="18">
    <source>
        <dbReference type="Proteomes" id="UP000438991"/>
    </source>
</evidence>
<dbReference type="PANTHER" id="PTHR33445:SF1">
    <property type="entry name" value="ATP SYNTHASE SUBUNIT B"/>
    <property type="match status" value="1"/>
</dbReference>
<comment type="function">
    <text evidence="13">Component of the F(0) channel, it forms part of the peripheral stalk, linking F(1) to F(0). The b'-subunit is a diverged and duplicated form of b found in plants and photosynthetic bacteria.</text>
</comment>
<evidence type="ECO:0000313" key="17">
    <source>
        <dbReference type="EMBL" id="MTW18213.1"/>
    </source>
</evidence>
<dbReference type="PANTHER" id="PTHR33445">
    <property type="entry name" value="ATP SYNTHASE SUBUNIT B', CHLOROPLASTIC"/>
    <property type="match status" value="1"/>
</dbReference>
<keyword evidence="5 15" id="KW-0138">CF(0)</keyword>
<dbReference type="AlphaFoldDB" id="A0A327JV67"/>
<gene>
    <name evidence="15" type="primary">atpF</name>
    <name evidence="17" type="ORF">GJ689_18595</name>
</gene>
<protein>
    <recommendedName>
        <fullName evidence="15">ATP synthase subunit b</fullName>
    </recommendedName>
    <alternativeName>
        <fullName evidence="15">ATP synthase F(0) sector subunit b</fullName>
    </alternativeName>
    <alternativeName>
        <fullName evidence="15">ATPase subunit I</fullName>
    </alternativeName>
    <alternativeName>
        <fullName evidence="15">F-type ATPase subunit b</fullName>
        <shortName evidence="15">F-ATPase subunit b</shortName>
    </alternativeName>
</protein>
<keyword evidence="7 15" id="KW-0375">Hydrogen ion transport</keyword>
<evidence type="ECO:0000256" key="16">
    <source>
        <dbReference type="RuleBase" id="RU003848"/>
    </source>
</evidence>
<organism evidence="17 18">
    <name type="scientific">Rhodoplanes serenus</name>
    <dbReference type="NCBI Taxonomy" id="200615"/>
    <lineage>
        <taxon>Bacteria</taxon>
        <taxon>Pseudomonadati</taxon>
        <taxon>Pseudomonadota</taxon>
        <taxon>Alphaproteobacteria</taxon>
        <taxon>Hyphomicrobiales</taxon>
        <taxon>Nitrobacteraceae</taxon>
        <taxon>Rhodoplanes</taxon>
    </lineage>
</organism>
<evidence type="ECO:0000256" key="8">
    <source>
        <dbReference type="ARBA" id="ARBA00022989"/>
    </source>
</evidence>
<name>A0A327JV67_9BRAD</name>
<keyword evidence="11 15" id="KW-0066">ATP synthesis</keyword>
<dbReference type="RefSeq" id="WP_111388511.1">
    <property type="nucleotide sequence ID" value="NZ_NPEW01000375.1"/>
</dbReference>
<evidence type="ECO:0000256" key="7">
    <source>
        <dbReference type="ARBA" id="ARBA00022781"/>
    </source>
</evidence>
<accession>A0A327JV67</accession>
<feature type="transmembrane region" description="Helical" evidence="15">
    <location>
        <begin position="33"/>
        <end position="52"/>
    </location>
</feature>
<evidence type="ECO:0000256" key="4">
    <source>
        <dbReference type="ARBA" id="ARBA00022475"/>
    </source>
</evidence>
<evidence type="ECO:0000256" key="10">
    <source>
        <dbReference type="ARBA" id="ARBA00023136"/>
    </source>
</evidence>
<keyword evidence="10 15" id="KW-0472">Membrane</keyword>
<keyword evidence="8 15" id="KW-1133">Transmembrane helix</keyword>
<keyword evidence="4 15" id="KW-1003">Cell membrane</keyword>
<comment type="similarity">
    <text evidence="2 15 16">Belongs to the ATPase B chain family.</text>
</comment>
<dbReference type="GO" id="GO:0046961">
    <property type="term" value="F:proton-transporting ATPase activity, rotational mechanism"/>
    <property type="evidence" value="ECO:0007669"/>
    <property type="project" value="TreeGrafter"/>
</dbReference>
<comment type="subunit">
    <text evidence="14 15">F-type ATPases have 2 components, F(1) - the catalytic core - and F(0) - the membrane proton channel. F(1) has five subunits: alpha(3), beta(3), gamma(1), delta(1), epsilon(1). F(0) has three main subunits: a(1), b(2) and c(10-14). The alpha and beta chains form an alternating ring which encloses part of the gamma chain. F(1) is attached to F(0) by a central stalk formed by the gamma and epsilon chains, while a peripheral stalk is formed by the delta and b chains.</text>
</comment>
<evidence type="ECO:0000256" key="11">
    <source>
        <dbReference type="ARBA" id="ARBA00023310"/>
    </source>
</evidence>
<evidence type="ECO:0000256" key="12">
    <source>
        <dbReference type="ARBA" id="ARBA00025198"/>
    </source>
</evidence>
<keyword evidence="3 15" id="KW-0813">Transport</keyword>
<evidence type="ECO:0000256" key="2">
    <source>
        <dbReference type="ARBA" id="ARBA00005513"/>
    </source>
</evidence>
<dbReference type="GO" id="GO:0046933">
    <property type="term" value="F:proton-transporting ATP synthase activity, rotational mechanism"/>
    <property type="evidence" value="ECO:0007669"/>
    <property type="project" value="UniProtKB-UniRule"/>
</dbReference>